<organism evidence="1 2">
    <name type="scientific">Citrus sinensis</name>
    <name type="common">Sweet orange</name>
    <name type="synonym">Citrus aurantium var. sinensis</name>
    <dbReference type="NCBI Taxonomy" id="2711"/>
    <lineage>
        <taxon>Eukaryota</taxon>
        <taxon>Viridiplantae</taxon>
        <taxon>Streptophyta</taxon>
        <taxon>Embryophyta</taxon>
        <taxon>Tracheophyta</taxon>
        <taxon>Spermatophyta</taxon>
        <taxon>Magnoliopsida</taxon>
        <taxon>eudicotyledons</taxon>
        <taxon>Gunneridae</taxon>
        <taxon>Pentapetalae</taxon>
        <taxon>rosids</taxon>
        <taxon>malvids</taxon>
        <taxon>Sapindales</taxon>
        <taxon>Rutaceae</taxon>
        <taxon>Aurantioideae</taxon>
        <taxon>Citrus</taxon>
    </lineage>
</organism>
<gene>
    <name evidence="1" type="ORF">KPL71_001689</name>
</gene>
<proteinExistence type="predicted"/>
<evidence type="ECO:0000313" key="1">
    <source>
        <dbReference type="EMBL" id="KAH9803248.1"/>
    </source>
</evidence>
<accession>A0ACB8P018</accession>
<dbReference type="Proteomes" id="UP000829398">
    <property type="component" value="Chromosome 1"/>
</dbReference>
<keyword evidence="2" id="KW-1185">Reference proteome</keyword>
<evidence type="ECO:0000313" key="2">
    <source>
        <dbReference type="Proteomes" id="UP000829398"/>
    </source>
</evidence>
<sequence length="580" mass="66915">MSFAVSASPAKVIQNAGKDTTRRSANFPPSIWGDHFLQYTCDSQRRCQSIQSRNLFLLASTPIDDGSNVKHLELKKEIRRMLKADNKPSRTLELIDAIQRLGVSYHFESEIDEILGRVHQAYQDSDLCVNENDGLYYISLQFRLLRGNGYRISADVFNKFRDIDGNFKPSLAKDVRGMLSLYEATHLRVHEENILDEAHAFATSHLESIATHQISSPLAEQVKHALFQPIHKGVQRLEARHYISIYPEESSHNEALLTFAKLDFNKLQKLHQKELSDISKWWKELDFAHNLPFTIRDRIAECYFWAVAVYFEPQYSLGRRLLAKVFPMTSILDDIYDVYGKFEELELFTSAIERWDICAIDELPEYMKLCYRALLDVYSEAEKDLASQGKLYHLHYAKEAMKKHVKNYFFEAKWCHQNYIPSVDEYMTVASVTSGYPMLSTTSFVGMGDIVTKESFEWSLSNPRVIRASSVAARLMNDMVSHKFEQSRGHVASCVECYMKQYGATEEEACNEFRKQVSNAWKDVNEECLRPTVVPMPLLMRILNLTRFLDVVYRFEDGYTHSAVVLKDFVASLLINPVSI</sequence>
<name>A0ACB8P018_CITSI</name>
<comment type="caution">
    <text evidence="1">The sequence shown here is derived from an EMBL/GenBank/DDBJ whole genome shotgun (WGS) entry which is preliminary data.</text>
</comment>
<dbReference type="EMBL" id="CM039170">
    <property type="protein sequence ID" value="KAH9803248.1"/>
    <property type="molecule type" value="Genomic_DNA"/>
</dbReference>
<reference evidence="2" key="1">
    <citation type="journal article" date="2023" name="Hortic. Res.">
        <title>A chromosome-level phased genome enabling allele-level studies in sweet orange: a case study on citrus Huanglongbing tolerance.</title>
        <authorList>
            <person name="Wu B."/>
            <person name="Yu Q."/>
            <person name="Deng Z."/>
            <person name="Duan Y."/>
            <person name="Luo F."/>
            <person name="Gmitter F. Jr."/>
        </authorList>
    </citation>
    <scope>NUCLEOTIDE SEQUENCE [LARGE SCALE GENOMIC DNA]</scope>
    <source>
        <strain evidence="2">cv. Valencia</strain>
    </source>
</reference>
<protein>
    <submittedName>
        <fullName evidence="1">Alpha-humulene/(-)-(E)-beta-caryophyllene synthase</fullName>
    </submittedName>
</protein>